<proteinExistence type="predicted"/>
<reference evidence="1 2" key="2">
    <citation type="submission" date="2009-02" db="EMBL/GenBank/DDBJ databases">
        <title>Draft genome sequence of Clostridium methylpentosum (DSM 5476).</title>
        <authorList>
            <person name="Sudarsanam P."/>
            <person name="Ley R."/>
            <person name="Guruge J."/>
            <person name="Turnbaugh P.J."/>
            <person name="Mahowald M."/>
            <person name="Liep D."/>
            <person name="Gordon J."/>
        </authorList>
    </citation>
    <scope>NUCLEOTIDE SEQUENCE [LARGE SCALE GENOMIC DNA]</scope>
    <source>
        <strain evidence="1 2">DSM 5476</strain>
    </source>
</reference>
<evidence type="ECO:0000313" key="2">
    <source>
        <dbReference type="Proteomes" id="UP000003340"/>
    </source>
</evidence>
<reference evidence="1 2" key="1">
    <citation type="submission" date="2009-01" db="EMBL/GenBank/DDBJ databases">
        <authorList>
            <person name="Fulton L."/>
            <person name="Clifton S."/>
            <person name="Fulton B."/>
            <person name="Xu J."/>
            <person name="Minx P."/>
            <person name="Pepin K.H."/>
            <person name="Johnson M."/>
            <person name="Bhonagiri V."/>
            <person name="Nash W.E."/>
            <person name="Mardis E.R."/>
            <person name="Wilson R.K."/>
        </authorList>
    </citation>
    <scope>NUCLEOTIDE SEQUENCE [LARGE SCALE GENOMIC DNA]</scope>
    <source>
        <strain evidence="1 2">DSM 5476</strain>
    </source>
</reference>
<dbReference type="HOGENOM" id="CLU_2804885_0_0_9"/>
<keyword evidence="2" id="KW-1185">Reference proteome</keyword>
<name>C0EB30_9FIRM</name>
<dbReference type="EMBL" id="ACEC01000040">
    <property type="protein sequence ID" value="EEG31251.1"/>
    <property type="molecule type" value="Genomic_DNA"/>
</dbReference>
<accession>C0EB30</accession>
<evidence type="ECO:0000313" key="1">
    <source>
        <dbReference type="EMBL" id="EEG31251.1"/>
    </source>
</evidence>
<dbReference type="Proteomes" id="UP000003340">
    <property type="component" value="Unassembled WGS sequence"/>
</dbReference>
<protein>
    <submittedName>
        <fullName evidence="1">Uncharacterized protein</fullName>
    </submittedName>
</protein>
<dbReference type="AlphaFoldDB" id="C0EB30"/>
<dbReference type="STRING" id="537013.CLOSTMETH_01048"/>
<organism evidence="1 2">
    <name type="scientific">[Clostridium] methylpentosum DSM 5476</name>
    <dbReference type="NCBI Taxonomy" id="537013"/>
    <lineage>
        <taxon>Bacteria</taxon>
        <taxon>Bacillati</taxon>
        <taxon>Bacillota</taxon>
        <taxon>Clostridia</taxon>
        <taxon>Eubacteriales</taxon>
        <taxon>Oscillospiraceae</taxon>
        <taxon>Oscillospiraceae incertae sedis</taxon>
    </lineage>
</organism>
<comment type="caution">
    <text evidence="1">The sequence shown here is derived from an EMBL/GenBank/DDBJ whole genome shotgun (WGS) entry which is preliminary data.</text>
</comment>
<gene>
    <name evidence="1" type="ORF">CLOSTMETH_01048</name>
</gene>
<sequence>MLSPPQNHFYSKCWRASENYTGCNRKLVNIPLKTWWKELKRIWNKLKTRLKELKGSMISCLTIFLPC</sequence>